<sequence length="142" mass="15022">MAGEANLSKGSFGRFSGACRIVSNTQPFQPAAAVSSIVGHAAHNKDATVTTEAYGTSRVRYCVRVCLIPGHNKPNFPGCHLPVPRGPEDRTPSPGAVVSSRNIASSGGKTAAPFVYAVFFRASGLTVRPEVARVYIYIQTRS</sequence>
<dbReference type="EMBL" id="CARXXK010000005">
    <property type="protein sequence ID" value="CAI6368702.1"/>
    <property type="molecule type" value="Genomic_DNA"/>
</dbReference>
<organism evidence="1 2">
    <name type="scientific">Macrosiphum euphorbiae</name>
    <name type="common">potato aphid</name>
    <dbReference type="NCBI Taxonomy" id="13131"/>
    <lineage>
        <taxon>Eukaryota</taxon>
        <taxon>Metazoa</taxon>
        <taxon>Ecdysozoa</taxon>
        <taxon>Arthropoda</taxon>
        <taxon>Hexapoda</taxon>
        <taxon>Insecta</taxon>
        <taxon>Pterygota</taxon>
        <taxon>Neoptera</taxon>
        <taxon>Paraneoptera</taxon>
        <taxon>Hemiptera</taxon>
        <taxon>Sternorrhyncha</taxon>
        <taxon>Aphidomorpha</taxon>
        <taxon>Aphidoidea</taxon>
        <taxon>Aphididae</taxon>
        <taxon>Macrosiphini</taxon>
        <taxon>Macrosiphum</taxon>
    </lineage>
</organism>
<comment type="caution">
    <text evidence="1">The sequence shown here is derived from an EMBL/GenBank/DDBJ whole genome shotgun (WGS) entry which is preliminary data.</text>
</comment>
<dbReference type="Proteomes" id="UP001160148">
    <property type="component" value="Unassembled WGS sequence"/>
</dbReference>
<dbReference type="AlphaFoldDB" id="A0AAV0XLI3"/>
<accession>A0AAV0XLI3</accession>
<gene>
    <name evidence="1" type="ORF">MEUPH1_LOCUS23031</name>
</gene>
<protein>
    <submittedName>
        <fullName evidence="1">Uncharacterized protein</fullName>
    </submittedName>
</protein>
<evidence type="ECO:0000313" key="1">
    <source>
        <dbReference type="EMBL" id="CAI6368702.1"/>
    </source>
</evidence>
<reference evidence="1 2" key="1">
    <citation type="submission" date="2023-01" db="EMBL/GenBank/DDBJ databases">
        <authorList>
            <person name="Whitehead M."/>
        </authorList>
    </citation>
    <scope>NUCLEOTIDE SEQUENCE [LARGE SCALE GENOMIC DNA]</scope>
</reference>
<keyword evidence="2" id="KW-1185">Reference proteome</keyword>
<proteinExistence type="predicted"/>
<evidence type="ECO:0000313" key="2">
    <source>
        <dbReference type="Proteomes" id="UP001160148"/>
    </source>
</evidence>
<name>A0AAV0XLI3_9HEMI</name>